<reference evidence="6 7" key="1">
    <citation type="journal article" date="2016" name="Nat. Commun.">
        <title>Thousands of microbial genomes shed light on interconnected biogeochemical processes in an aquifer system.</title>
        <authorList>
            <person name="Anantharaman K."/>
            <person name="Brown C.T."/>
            <person name="Hug L.A."/>
            <person name="Sharon I."/>
            <person name="Castelle C.J."/>
            <person name="Probst A.J."/>
            <person name="Thomas B.C."/>
            <person name="Singh A."/>
            <person name="Wilkins M.J."/>
            <person name="Karaoz U."/>
            <person name="Brodie E.L."/>
            <person name="Williams K.H."/>
            <person name="Hubbard S.S."/>
            <person name="Banfield J.F."/>
        </authorList>
    </citation>
    <scope>NUCLEOTIDE SEQUENCE [LARGE SCALE GENOMIC DNA]</scope>
</reference>
<protein>
    <recommendedName>
        <fullName evidence="5">Guanylate kinase-like domain-containing protein</fullName>
    </recommendedName>
</protein>
<dbReference type="PANTHER" id="PTHR23117">
    <property type="entry name" value="GUANYLATE KINASE-RELATED"/>
    <property type="match status" value="1"/>
</dbReference>
<organism evidence="6 7">
    <name type="scientific">Candidatus Yanofskybacteria bacterium RIFCSPLOWO2_01_FULL_43_22</name>
    <dbReference type="NCBI Taxonomy" id="1802695"/>
    <lineage>
        <taxon>Bacteria</taxon>
        <taxon>Candidatus Yanofskyibacteriota</taxon>
    </lineage>
</organism>
<keyword evidence="3" id="KW-0418">Kinase</keyword>
<evidence type="ECO:0000313" key="7">
    <source>
        <dbReference type="Proteomes" id="UP000178911"/>
    </source>
</evidence>
<evidence type="ECO:0000256" key="4">
    <source>
        <dbReference type="SAM" id="Phobius"/>
    </source>
</evidence>
<keyword evidence="4" id="KW-0472">Membrane</keyword>
<dbReference type="InterPro" id="IPR008145">
    <property type="entry name" value="GK/Ca_channel_bsu"/>
</dbReference>
<dbReference type="PROSITE" id="PS50052">
    <property type="entry name" value="GUANYLATE_KINASE_2"/>
    <property type="match status" value="1"/>
</dbReference>
<dbReference type="Gene3D" id="3.40.50.300">
    <property type="entry name" value="P-loop containing nucleotide triphosphate hydrolases"/>
    <property type="match status" value="1"/>
</dbReference>
<dbReference type="STRING" id="1802695.A3A13_03745"/>
<evidence type="ECO:0000259" key="5">
    <source>
        <dbReference type="PROSITE" id="PS50052"/>
    </source>
</evidence>
<dbReference type="EMBL" id="MGKJ01000013">
    <property type="protein sequence ID" value="OGN24263.1"/>
    <property type="molecule type" value="Genomic_DNA"/>
</dbReference>
<dbReference type="Proteomes" id="UP000178911">
    <property type="component" value="Unassembled WGS sequence"/>
</dbReference>
<name>A0A1F8GG35_9BACT</name>
<evidence type="ECO:0000256" key="2">
    <source>
        <dbReference type="ARBA" id="ARBA00022679"/>
    </source>
</evidence>
<keyword evidence="4" id="KW-1133">Transmembrane helix</keyword>
<sequence>MPDMKMFGLVLIGLACFVFWLYWTLKIRFFGRQRIRILTVTGPSGSGKTTIVGELLKKHPEWKMVLSLTSRESRESDLPGEYRCNVSRKEFLRRELGREFMWLVRAHGNMYGTLQADVRMALDSRNLSLMQILPDSVKQLRIQAPGRVLSVFILPPDEEGLRRRLERRGEQPEAIERRVADCRKWEEEARFSDIPYEFIRNDGTVVEAVEKVEQIIKKHL</sequence>
<keyword evidence="4" id="KW-0812">Transmembrane</keyword>
<comment type="caution">
    <text evidence="6">The sequence shown here is derived from an EMBL/GenBank/DDBJ whole genome shotgun (WGS) entry which is preliminary data.</text>
</comment>
<dbReference type="GO" id="GO:0004385">
    <property type="term" value="F:GMP kinase activity"/>
    <property type="evidence" value="ECO:0007669"/>
    <property type="project" value="TreeGrafter"/>
</dbReference>
<feature type="transmembrane region" description="Helical" evidence="4">
    <location>
        <begin position="6"/>
        <end position="25"/>
    </location>
</feature>
<dbReference type="AlphaFoldDB" id="A0A1F8GG35"/>
<dbReference type="SUPFAM" id="SSF52540">
    <property type="entry name" value="P-loop containing nucleoside triphosphate hydrolases"/>
    <property type="match status" value="1"/>
</dbReference>
<dbReference type="InterPro" id="IPR008144">
    <property type="entry name" value="Guanylate_kin-like_dom"/>
</dbReference>
<feature type="domain" description="Guanylate kinase-like" evidence="5">
    <location>
        <begin position="35"/>
        <end position="217"/>
    </location>
</feature>
<dbReference type="SMART" id="SM00072">
    <property type="entry name" value="GuKc"/>
    <property type="match status" value="1"/>
</dbReference>
<evidence type="ECO:0000256" key="1">
    <source>
        <dbReference type="ARBA" id="ARBA00005790"/>
    </source>
</evidence>
<dbReference type="InterPro" id="IPR027417">
    <property type="entry name" value="P-loop_NTPase"/>
</dbReference>
<accession>A0A1F8GG35</accession>
<evidence type="ECO:0000313" key="6">
    <source>
        <dbReference type="EMBL" id="OGN24263.1"/>
    </source>
</evidence>
<dbReference type="Pfam" id="PF00625">
    <property type="entry name" value="Guanylate_kin"/>
    <property type="match status" value="1"/>
</dbReference>
<dbReference type="PROSITE" id="PS51257">
    <property type="entry name" value="PROKAR_LIPOPROTEIN"/>
    <property type="match status" value="1"/>
</dbReference>
<dbReference type="GO" id="GO:0005829">
    <property type="term" value="C:cytosol"/>
    <property type="evidence" value="ECO:0007669"/>
    <property type="project" value="TreeGrafter"/>
</dbReference>
<comment type="similarity">
    <text evidence="1">Belongs to the guanylate kinase family.</text>
</comment>
<gene>
    <name evidence="6" type="ORF">A3A13_03745</name>
</gene>
<dbReference type="PANTHER" id="PTHR23117:SF13">
    <property type="entry name" value="GUANYLATE KINASE"/>
    <property type="match status" value="1"/>
</dbReference>
<proteinExistence type="inferred from homology"/>
<keyword evidence="2" id="KW-0808">Transferase</keyword>
<evidence type="ECO:0000256" key="3">
    <source>
        <dbReference type="ARBA" id="ARBA00022777"/>
    </source>
</evidence>